<sequence>MKYHVLTKGFFFALYLFDKFGETFRKSDYYAEKFIAAFPSKYLWFDIDRNFYEYYFDEDRIKDLSETDSLSRRKMEFRWKTLTFLELFGLIESKKVENYEYLYKKSKFFDKYCKLTI</sequence>
<protein>
    <submittedName>
        <fullName evidence="1">Uncharacterized protein</fullName>
    </submittedName>
</protein>
<evidence type="ECO:0000313" key="1">
    <source>
        <dbReference type="EMBL" id="TYB30758.1"/>
    </source>
</evidence>
<reference evidence="1" key="1">
    <citation type="submission" date="2019-08" db="EMBL/GenBank/DDBJ databases">
        <title>Genomic characterization of a novel candidate phylum (ARYD3) from a high temperature, high salinity tertiary oil reservoir in north central Oklahoma, USA.</title>
        <authorList>
            <person name="Youssef N.H."/>
            <person name="Yadav A."/>
            <person name="Elshahed M.S."/>
        </authorList>
    </citation>
    <scope>NUCLEOTIDE SEQUENCE [LARGE SCALE GENOMIC DNA]</scope>
    <source>
        <strain evidence="1">ARYD3</strain>
    </source>
</reference>
<organism evidence="1 2">
    <name type="scientific">Candidatus Mcinerneyibacterium aminivorans</name>
    <dbReference type="NCBI Taxonomy" id="2703815"/>
    <lineage>
        <taxon>Bacteria</taxon>
        <taxon>Candidatus Macinerneyibacteriota</taxon>
        <taxon>Candidatus Mcinerneyibacteria</taxon>
        <taxon>Candidatus Mcinerneyibacteriales</taxon>
        <taxon>Candidatus Mcinerneyibacteriaceae</taxon>
        <taxon>Candidatus Mcinerneyibacterium</taxon>
    </lineage>
</organism>
<accession>A0A5D0MHL9</accession>
<dbReference type="Proteomes" id="UP000324143">
    <property type="component" value="Unassembled WGS sequence"/>
</dbReference>
<keyword evidence="2" id="KW-1185">Reference proteome</keyword>
<dbReference type="EMBL" id="VSIX01000083">
    <property type="protein sequence ID" value="TYB30758.1"/>
    <property type="molecule type" value="Genomic_DNA"/>
</dbReference>
<name>A0A5D0MHL9_9BACT</name>
<comment type="caution">
    <text evidence="1">The sequence shown here is derived from an EMBL/GenBank/DDBJ whole genome shotgun (WGS) entry which is preliminary data.</text>
</comment>
<evidence type="ECO:0000313" key="2">
    <source>
        <dbReference type="Proteomes" id="UP000324143"/>
    </source>
</evidence>
<dbReference type="AlphaFoldDB" id="A0A5D0MHL9"/>
<proteinExistence type="predicted"/>
<gene>
    <name evidence="1" type="ORF">FXF47_07625</name>
</gene>